<dbReference type="PROSITE" id="PS51257">
    <property type="entry name" value="PROKAR_LIPOPROTEIN"/>
    <property type="match status" value="1"/>
</dbReference>
<name>A0A7W9LKB8_9ACTN</name>
<organism evidence="4 5">
    <name type="scientific">Jiangella mangrovi</name>
    <dbReference type="NCBI Taxonomy" id="1524084"/>
    <lineage>
        <taxon>Bacteria</taxon>
        <taxon>Bacillati</taxon>
        <taxon>Actinomycetota</taxon>
        <taxon>Actinomycetes</taxon>
        <taxon>Jiangellales</taxon>
        <taxon>Jiangellaceae</taxon>
        <taxon>Jiangella</taxon>
    </lineage>
</organism>
<dbReference type="Pfam" id="PF00188">
    <property type="entry name" value="CAP"/>
    <property type="match status" value="1"/>
</dbReference>
<evidence type="ECO:0000313" key="4">
    <source>
        <dbReference type="EMBL" id="MBB5786912.1"/>
    </source>
</evidence>
<dbReference type="EMBL" id="JACHMM010000001">
    <property type="protein sequence ID" value="MBB5786912.1"/>
    <property type="molecule type" value="Genomic_DNA"/>
</dbReference>
<feature type="compositionally biased region" description="Acidic residues" evidence="1">
    <location>
        <begin position="78"/>
        <end position="87"/>
    </location>
</feature>
<feature type="chain" id="PRO_5038583336" evidence="2">
    <location>
        <begin position="21"/>
        <end position="248"/>
    </location>
</feature>
<evidence type="ECO:0000313" key="5">
    <source>
        <dbReference type="Proteomes" id="UP000542813"/>
    </source>
</evidence>
<proteinExistence type="predicted"/>
<comment type="caution">
    <text evidence="4">The sequence shown here is derived from an EMBL/GenBank/DDBJ whole genome shotgun (WGS) entry which is preliminary data.</text>
</comment>
<dbReference type="AlphaFoldDB" id="A0A7W9LKB8"/>
<accession>A0A7W9LKB8</accession>
<protein>
    <submittedName>
        <fullName evidence="4">Uncharacterized protein YkwD</fullName>
    </submittedName>
</protein>
<sequence length="248" mass="26733">MRSGRVSTAACAALVAGVLALTGCGTQDPLAVPSEETTEPWPWEKYPPTETPTPSAAAATPTATPTPTPTPTPTATEAPDEPADTPEPEPTRTTEPEPEESQEPEPTEEPEPSDEPDQPVGGFSEREQEVLDLTNEARADEGCEPLRADDRLHEAAVLHSEDMAERDYFDHVTPEGVGPGERAERAGYDGWGGENIAWGYRSAEDVVEGWMDSPGHRKNILNCDFVAIGVGEADSDRGPYWTQTFGYE</sequence>
<keyword evidence="5" id="KW-1185">Reference proteome</keyword>
<dbReference type="PANTHER" id="PTHR31157">
    <property type="entry name" value="SCP DOMAIN-CONTAINING PROTEIN"/>
    <property type="match status" value="1"/>
</dbReference>
<dbReference type="Gene3D" id="3.40.33.10">
    <property type="entry name" value="CAP"/>
    <property type="match status" value="1"/>
</dbReference>
<feature type="compositionally biased region" description="Acidic residues" evidence="1">
    <location>
        <begin position="96"/>
        <end position="117"/>
    </location>
</feature>
<dbReference type="InterPro" id="IPR035940">
    <property type="entry name" value="CAP_sf"/>
</dbReference>
<keyword evidence="2" id="KW-0732">Signal</keyword>
<dbReference type="PANTHER" id="PTHR31157:SF1">
    <property type="entry name" value="SCP DOMAIN-CONTAINING PROTEIN"/>
    <property type="match status" value="1"/>
</dbReference>
<feature type="signal peptide" evidence="2">
    <location>
        <begin position="1"/>
        <end position="20"/>
    </location>
</feature>
<evidence type="ECO:0000256" key="2">
    <source>
        <dbReference type="SAM" id="SignalP"/>
    </source>
</evidence>
<dbReference type="SUPFAM" id="SSF55797">
    <property type="entry name" value="PR-1-like"/>
    <property type="match status" value="1"/>
</dbReference>
<dbReference type="InterPro" id="IPR014044">
    <property type="entry name" value="CAP_dom"/>
</dbReference>
<dbReference type="CDD" id="cd05379">
    <property type="entry name" value="CAP_bacterial"/>
    <property type="match status" value="1"/>
</dbReference>
<dbReference type="RefSeq" id="WP_184820631.1">
    <property type="nucleotide sequence ID" value="NZ_JACHMM010000001.1"/>
</dbReference>
<evidence type="ECO:0000259" key="3">
    <source>
        <dbReference type="Pfam" id="PF00188"/>
    </source>
</evidence>
<gene>
    <name evidence="4" type="ORF">HD601_001487</name>
</gene>
<reference evidence="4 5" key="1">
    <citation type="submission" date="2020-08" db="EMBL/GenBank/DDBJ databases">
        <title>Sequencing the genomes of 1000 actinobacteria strains.</title>
        <authorList>
            <person name="Klenk H.-P."/>
        </authorList>
    </citation>
    <scope>NUCLEOTIDE SEQUENCE [LARGE SCALE GENOMIC DNA]</scope>
    <source>
        <strain evidence="4 5">DSM 102122</strain>
    </source>
</reference>
<evidence type="ECO:0000256" key="1">
    <source>
        <dbReference type="SAM" id="MobiDB-lite"/>
    </source>
</evidence>
<dbReference type="Proteomes" id="UP000542813">
    <property type="component" value="Unassembled WGS sequence"/>
</dbReference>
<feature type="region of interest" description="Disordered" evidence="1">
    <location>
        <begin position="25"/>
        <end position="122"/>
    </location>
</feature>
<feature type="compositionally biased region" description="Low complexity" evidence="1">
    <location>
        <begin position="33"/>
        <end position="63"/>
    </location>
</feature>
<feature type="domain" description="SCP" evidence="3">
    <location>
        <begin position="131"/>
        <end position="245"/>
    </location>
</feature>